<gene>
    <name evidence="1" type="ORF">F0L74_24655</name>
</gene>
<evidence type="ECO:0000313" key="1">
    <source>
        <dbReference type="EMBL" id="KAA2239396.1"/>
    </source>
</evidence>
<evidence type="ECO:0000313" key="2">
    <source>
        <dbReference type="Proteomes" id="UP000324611"/>
    </source>
</evidence>
<evidence type="ECO:0008006" key="3">
    <source>
        <dbReference type="Google" id="ProtNLM"/>
    </source>
</evidence>
<sequence length="279" mass="31043">MKKLFPGAAALVLLFTACSKDDKPATPDQPNTPQTTGKYILQQITPLDTLEAAYDADNNMEKIITWQVGKTVKSFDELIRENGKLTKVMSTYSGAATKLRQTLEYNSAGKLVKSNWYLSPDGHMSSYDSLVYNATGGLAEMYEYSPGLTSPELDVRHVYIWDNNGNIIKALGLGISGIAPDTVFTEYTYDNKINWGAKQPEFFLTNPKDPAFGLSANNILKMVQTTPATSPDRSSVTTRTYTYDEEGYPVTRKDLIQTIQAGNVLTSYDDSFIFLYIKR</sequence>
<dbReference type="EMBL" id="VUOC01000004">
    <property type="protein sequence ID" value="KAA2239396.1"/>
    <property type="molecule type" value="Genomic_DNA"/>
</dbReference>
<dbReference type="AlphaFoldDB" id="A0A5B2VLN1"/>
<reference evidence="1 2" key="2">
    <citation type="submission" date="2019-09" db="EMBL/GenBank/DDBJ databases">
        <authorList>
            <person name="Jin C."/>
        </authorList>
    </citation>
    <scope>NUCLEOTIDE SEQUENCE [LARGE SCALE GENOMIC DNA]</scope>
    <source>
        <strain evidence="1 2">BN140078</strain>
    </source>
</reference>
<proteinExistence type="predicted"/>
<reference evidence="1 2" key="1">
    <citation type="submission" date="2019-09" db="EMBL/GenBank/DDBJ databases">
        <title>Chitinophaga ginsengihumi sp. nov., isolated from soil of ginseng rhizosphere.</title>
        <authorList>
            <person name="Lee J."/>
        </authorList>
    </citation>
    <scope>NUCLEOTIDE SEQUENCE [LARGE SCALE GENOMIC DNA]</scope>
    <source>
        <strain evidence="1 2">BN140078</strain>
    </source>
</reference>
<dbReference type="PROSITE" id="PS51257">
    <property type="entry name" value="PROKAR_LIPOPROTEIN"/>
    <property type="match status" value="1"/>
</dbReference>
<comment type="caution">
    <text evidence="1">The sequence shown here is derived from an EMBL/GenBank/DDBJ whole genome shotgun (WGS) entry which is preliminary data.</text>
</comment>
<protein>
    <recommendedName>
        <fullName evidence="3">YD repeat-containing protein</fullName>
    </recommendedName>
</protein>
<accession>A0A5B2VLN1</accession>
<name>A0A5B2VLN1_9BACT</name>
<dbReference type="RefSeq" id="WP_149840575.1">
    <property type="nucleotide sequence ID" value="NZ_VUOC01000004.1"/>
</dbReference>
<keyword evidence="2" id="KW-1185">Reference proteome</keyword>
<organism evidence="1 2">
    <name type="scientific">Chitinophaga agrisoli</name>
    <dbReference type="NCBI Taxonomy" id="2607653"/>
    <lineage>
        <taxon>Bacteria</taxon>
        <taxon>Pseudomonadati</taxon>
        <taxon>Bacteroidota</taxon>
        <taxon>Chitinophagia</taxon>
        <taxon>Chitinophagales</taxon>
        <taxon>Chitinophagaceae</taxon>
        <taxon>Chitinophaga</taxon>
    </lineage>
</organism>
<dbReference type="Proteomes" id="UP000324611">
    <property type="component" value="Unassembled WGS sequence"/>
</dbReference>